<evidence type="ECO:0000256" key="3">
    <source>
        <dbReference type="ARBA" id="ARBA00022989"/>
    </source>
</evidence>
<evidence type="ECO:0000256" key="4">
    <source>
        <dbReference type="ARBA" id="ARBA00023136"/>
    </source>
</evidence>
<feature type="transmembrane region" description="Helical" evidence="5">
    <location>
        <begin position="284"/>
        <end position="305"/>
    </location>
</feature>
<name>A0A381TU58_9ZZZZ</name>
<dbReference type="PANTHER" id="PTHR11432">
    <property type="entry name" value="NADH DEHYDROGENASE SUBUNIT 1"/>
    <property type="match status" value="1"/>
</dbReference>
<keyword evidence="4 5" id="KW-0472">Membrane</keyword>
<reference evidence="6" key="1">
    <citation type="submission" date="2018-05" db="EMBL/GenBank/DDBJ databases">
        <authorList>
            <person name="Lanie J.A."/>
            <person name="Ng W.-L."/>
            <person name="Kazmierczak K.M."/>
            <person name="Andrzejewski T.M."/>
            <person name="Davidsen T.M."/>
            <person name="Wayne K.J."/>
            <person name="Tettelin H."/>
            <person name="Glass J.I."/>
            <person name="Rusch D."/>
            <person name="Podicherti R."/>
            <person name="Tsui H.-C.T."/>
            <person name="Winkler M.E."/>
        </authorList>
    </citation>
    <scope>NUCLEOTIDE SEQUENCE</scope>
</reference>
<feature type="transmembrane region" description="Helical" evidence="5">
    <location>
        <begin position="161"/>
        <end position="183"/>
    </location>
</feature>
<evidence type="ECO:0000256" key="5">
    <source>
        <dbReference type="SAM" id="Phobius"/>
    </source>
</evidence>
<dbReference type="EMBL" id="UINC01005171">
    <property type="protein sequence ID" value="SVA19566.1"/>
    <property type="molecule type" value="Genomic_DNA"/>
</dbReference>
<dbReference type="Pfam" id="PF00146">
    <property type="entry name" value="NADHdh"/>
    <property type="match status" value="1"/>
</dbReference>
<dbReference type="PANTHER" id="PTHR11432:SF3">
    <property type="entry name" value="NADH-UBIQUINONE OXIDOREDUCTASE CHAIN 1"/>
    <property type="match status" value="1"/>
</dbReference>
<dbReference type="InterPro" id="IPR018086">
    <property type="entry name" value="NADH_UbQ_OxRdtase_su1_CS"/>
</dbReference>
<accession>A0A381TU58</accession>
<dbReference type="AlphaFoldDB" id="A0A381TU58"/>
<dbReference type="GO" id="GO:0009060">
    <property type="term" value="P:aerobic respiration"/>
    <property type="evidence" value="ECO:0007669"/>
    <property type="project" value="TreeGrafter"/>
</dbReference>
<organism evidence="6">
    <name type="scientific">marine metagenome</name>
    <dbReference type="NCBI Taxonomy" id="408172"/>
    <lineage>
        <taxon>unclassified sequences</taxon>
        <taxon>metagenomes</taxon>
        <taxon>ecological metagenomes</taxon>
    </lineage>
</organism>
<evidence type="ECO:0000313" key="6">
    <source>
        <dbReference type="EMBL" id="SVA19566.1"/>
    </source>
</evidence>
<keyword evidence="2 5" id="KW-0812">Transmembrane</keyword>
<feature type="transmembrane region" description="Helical" evidence="5">
    <location>
        <begin position="118"/>
        <end position="140"/>
    </location>
</feature>
<dbReference type="GO" id="GO:0003954">
    <property type="term" value="F:NADH dehydrogenase activity"/>
    <property type="evidence" value="ECO:0007669"/>
    <property type="project" value="TreeGrafter"/>
</dbReference>
<feature type="transmembrane region" description="Helical" evidence="5">
    <location>
        <begin position="189"/>
        <end position="210"/>
    </location>
</feature>
<dbReference type="PROSITE" id="PS00667">
    <property type="entry name" value="COMPLEX1_ND1_1"/>
    <property type="match status" value="1"/>
</dbReference>
<feature type="transmembrane region" description="Helical" evidence="5">
    <location>
        <begin position="75"/>
        <end position="98"/>
    </location>
</feature>
<dbReference type="GO" id="GO:0016020">
    <property type="term" value="C:membrane"/>
    <property type="evidence" value="ECO:0007669"/>
    <property type="project" value="UniProtKB-SubCell"/>
</dbReference>
<keyword evidence="3 5" id="KW-1133">Transmembrane helix</keyword>
<protein>
    <recommendedName>
        <fullName evidence="7">NADH:ubiquinone oxidoreductase subunit 1 (Chain H)</fullName>
    </recommendedName>
</protein>
<sequence>MVDILVIPLLKIVILLNAVLVSVSYMTLLERKVIAWVQSRLGPMRVGPRGVLQPIADAIKLLLKEDITPARADKWVFTLAPMMVLVPALIVFAVIPFGPEVNLFGRLEPLYITDINVGLLYIVSVASLGVYGIILGGWASNSKYPLLASLRASAQLISYEVAVTMTLVSMIVTAGTLSMVGIVEAQRESGLWFLFIQPVAFVLFFIGGLAETNRAPFDMPEAEQELTGGFHTEYSGMRFALFFLAEYANMIVISSVATTLFMGGWLRPFPSVEALGFLDLIPSWIWFIGKTFAFLYVFLWIRATLPRYRYDQLMRLGWKVLIPIAIGNVVVSGVVKVLL</sequence>
<dbReference type="HAMAP" id="MF_01350">
    <property type="entry name" value="NDH1_NuoH"/>
    <property type="match status" value="1"/>
</dbReference>
<dbReference type="NCBIfam" id="NF004741">
    <property type="entry name" value="PRK06076.1-2"/>
    <property type="match status" value="1"/>
</dbReference>
<evidence type="ECO:0000256" key="1">
    <source>
        <dbReference type="ARBA" id="ARBA00004141"/>
    </source>
</evidence>
<dbReference type="PROSITE" id="PS00668">
    <property type="entry name" value="COMPLEX1_ND1_2"/>
    <property type="match status" value="1"/>
</dbReference>
<dbReference type="InterPro" id="IPR001694">
    <property type="entry name" value="NADH_UbQ_OxRdtase_su1/FPO"/>
</dbReference>
<gene>
    <name evidence="6" type="ORF">METZ01_LOCUS72420</name>
</gene>
<feature type="transmembrane region" description="Helical" evidence="5">
    <location>
        <begin position="6"/>
        <end position="28"/>
    </location>
</feature>
<proteinExistence type="inferred from homology"/>
<feature type="transmembrane region" description="Helical" evidence="5">
    <location>
        <begin position="317"/>
        <end position="338"/>
    </location>
</feature>
<evidence type="ECO:0008006" key="7">
    <source>
        <dbReference type="Google" id="ProtNLM"/>
    </source>
</evidence>
<evidence type="ECO:0000256" key="2">
    <source>
        <dbReference type="ARBA" id="ARBA00022692"/>
    </source>
</evidence>
<comment type="subcellular location">
    <subcellularLocation>
        <location evidence="1">Membrane</location>
        <topology evidence="1">Multi-pass membrane protein</topology>
    </subcellularLocation>
</comment>
<feature type="transmembrane region" description="Helical" evidence="5">
    <location>
        <begin position="239"/>
        <end position="264"/>
    </location>
</feature>